<sequence length="740" mass="78914">MKGVRQFRRHKNDEDKERALLVNSIVLAHPPFFSLLQVCLHEADPLDGLFEQIDSFVQSAKELEDRVPDNLRTRQVLQECLSLRLALVGQRFRLLQQDAEMASRWALLLSQLIVHGVSEPHSNGPLFFTILDMLHTLVHTVVARYGLEGKIYQNMMKKMRREVTDRPFSAGTEHLRPLLLSGKSAYPVFVVMPIHQAGRGGSGPGGSGGPGGVPGGGQSSSNTGGSGGGAGKSGGAGKAGGSKFTGKAVSSGSSGLSGVPGSRDSGGGLLSTTASAAMATSIGGGMHTFARKRGYLVVRRERFQPWDLIDPSKQGILLSLYGAVQTEAQMSRVEEQANLLVSHEHPLFSRRSPDFYFDSVFIEGQESPLPLPSSSASNTVAASIPAAKTQSTQILPVKKLASESTEEEDITPFPTFSSRSDQKKFADSIKQDTGCNGGAAVGDNLYLDTQLPDDDVSKQDPSLELPVSSGLESVPGQVYSLQSDAMLGGPISMPISMQNDSIYSNNNINFATLPHVPSSMAAGSVTAAGNALAVVKSEPHTSASSGLCRPSELDNGHPPMTSHHPQHLQQQQQQKPPPTQQQNIYQHPQQQQQQRKQQAQYPTSTGQEYSTLPNMKTSESVGFESLCSQHLSNLPAQQHPQHQHHQQQGQSNLSGILFTQGSVVGRQQTRPIQSQGQSHSGQVSGVQMPPPLPPQPPMVSPASSSSGQATASQTPVTIPFSSSTSVASLHSFPGSSVSCS</sequence>
<feature type="region of interest" description="Disordered" evidence="1">
    <location>
        <begin position="540"/>
        <end position="613"/>
    </location>
</feature>
<feature type="compositionally biased region" description="Polar residues" evidence="1">
    <location>
        <begin position="601"/>
        <end position="613"/>
    </location>
</feature>
<feature type="region of interest" description="Disordered" evidence="1">
    <location>
        <begin position="399"/>
        <end position="425"/>
    </location>
</feature>
<accession>A0A448WT16</accession>
<proteinExistence type="predicted"/>
<feature type="compositionally biased region" description="Low complexity" evidence="1">
    <location>
        <begin position="241"/>
        <end position="262"/>
    </location>
</feature>
<feature type="non-terminal residue" evidence="2">
    <location>
        <position position="740"/>
    </location>
</feature>
<feature type="compositionally biased region" description="Pro residues" evidence="1">
    <location>
        <begin position="688"/>
        <end position="699"/>
    </location>
</feature>
<feature type="compositionally biased region" description="Gly residues" evidence="1">
    <location>
        <begin position="199"/>
        <end position="240"/>
    </location>
</feature>
<name>A0A448WT16_9PLAT</name>
<evidence type="ECO:0000313" key="2">
    <source>
        <dbReference type="EMBL" id="VEL19528.1"/>
    </source>
</evidence>
<feature type="compositionally biased region" description="Low complexity" evidence="1">
    <location>
        <begin position="700"/>
        <end position="715"/>
    </location>
</feature>
<feature type="region of interest" description="Disordered" evidence="1">
    <location>
        <begin position="199"/>
        <end position="268"/>
    </location>
</feature>
<dbReference type="AlphaFoldDB" id="A0A448WT16"/>
<dbReference type="OrthoDB" id="20828at2759"/>
<organism evidence="2 3">
    <name type="scientific">Protopolystoma xenopodis</name>
    <dbReference type="NCBI Taxonomy" id="117903"/>
    <lineage>
        <taxon>Eukaryota</taxon>
        <taxon>Metazoa</taxon>
        <taxon>Spiralia</taxon>
        <taxon>Lophotrochozoa</taxon>
        <taxon>Platyhelminthes</taxon>
        <taxon>Monogenea</taxon>
        <taxon>Polyopisthocotylea</taxon>
        <taxon>Polystomatidea</taxon>
        <taxon>Polystomatidae</taxon>
        <taxon>Protopolystoma</taxon>
    </lineage>
</organism>
<feature type="region of interest" description="Disordered" evidence="1">
    <location>
        <begin position="667"/>
        <end position="740"/>
    </location>
</feature>
<feature type="compositionally biased region" description="Polar residues" evidence="1">
    <location>
        <begin position="719"/>
        <end position="740"/>
    </location>
</feature>
<protein>
    <submittedName>
        <fullName evidence="2">Uncharacterized protein</fullName>
    </submittedName>
</protein>
<evidence type="ECO:0000313" key="3">
    <source>
        <dbReference type="Proteomes" id="UP000784294"/>
    </source>
</evidence>
<feature type="compositionally biased region" description="Low complexity" evidence="1">
    <location>
        <begin position="567"/>
        <end position="600"/>
    </location>
</feature>
<dbReference type="Proteomes" id="UP000784294">
    <property type="component" value="Unassembled WGS sequence"/>
</dbReference>
<feature type="compositionally biased region" description="Low complexity" evidence="1">
    <location>
        <begin position="673"/>
        <end position="687"/>
    </location>
</feature>
<evidence type="ECO:0000256" key="1">
    <source>
        <dbReference type="SAM" id="MobiDB-lite"/>
    </source>
</evidence>
<reference evidence="2" key="1">
    <citation type="submission" date="2018-11" db="EMBL/GenBank/DDBJ databases">
        <authorList>
            <consortium name="Pathogen Informatics"/>
        </authorList>
    </citation>
    <scope>NUCLEOTIDE SEQUENCE</scope>
</reference>
<dbReference type="EMBL" id="CAAALY010041954">
    <property type="protein sequence ID" value="VEL19528.1"/>
    <property type="molecule type" value="Genomic_DNA"/>
</dbReference>
<keyword evidence="3" id="KW-1185">Reference proteome</keyword>
<comment type="caution">
    <text evidence="2">The sequence shown here is derived from an EMBL/GenBank/DDBJ whole genome shotgun (WGS) entry which is preliminary data.</text>
</comment>
<gene>
    <name evidence="2" type="ORF">PXEA_LOCUS12968</name>
</gene>